<gene>
    <name evidence="10" type="ORF">M2A_2313</name>
</gene>
<evidence type="ECO:0000256" key="5">
    <source>
        <dbReference type="SAM" id="MobiDB-lite"/>
    </source>
</evidence>
<feature type="transmembrane region" description="Helical" evidence="6">
    <location>
        <begin position="413"/>
        <end position="431"/>
    </location>
</feature>
<dbReference type="Gene3D" id="2.40.50.140">
    <property type="entry name" value="Nucleic acid-binding proteins"/>
    <property type="match status" value="1"/>
</dbReference>
<feature type="transmembrane region" description="Helical" evidence="6">
    <location>
        <begin position="341"/>
        <end position="371"/>
    </location>
</feature>
<dbReference type="Pfam" id="PF25145">
    <property type="entry name" value="NfeD1b_N"/>
    <property type="match status" value="1"/>
</dbReference>
<dbReference type="eggNOG" id="COG1030">
    <property type="taxonomic scope" value="Bacteria"/>
</dbReference>
<evidence type="ECO:0000256" key="4">
    <source>
        <dbReference type="ARBA" id="ARBA00023136"/>
    </source>
</evidence>
<dbReference type="EMBL" id="BBIO01000012">
    <property type="protein sequence ID" value="GAK45814.1"/>
    <property type="molecule type" value="Genomic_DNA"/>
</dbReference>
<accession>A0A081BCP6</accession>
<feature type="compositionally biased region" description="Gly residues" evidence="5">
    <location>
        <begin position="179"/>
        <end position="188"/>
    </location>
</feature>
<evidence type="ECO:0000259" key="7">
    <source>
        <dbReference type="Pfam" id="PF01957"/>
    </source>
</evidence>
<dbReference type="Pfam" id="PF24961">
    <property type="entry name" value="NfeD_membrane"/>
    <property type="match status" value="1"/>
</dbReference>
<feature type="domain" description="NfeD1b N-terminal" evidence="9">
    <location>
        <begin position="84"/>
        <end position="176"/>
    </location>
</feature>
<feature type="transmembrane region" description="Helical" evidence="6">
    <location>
        <begin position="383"/>
        <end position="401"/>
    </location>
</feature>
<dbReference type="RefSeq" id="WP_244444443.1">
    <property type="nucleotide sequence ID" value="NZ_BBIO01000012.1"/>
</dbReference>
<dbReference type="InterPro" id="IPR012340">
    <property type="entry name" value="NA-bd_OB-fold"/>
</dbReference>
<sequence>MPPLTAFAKTVMASTRFSAYIFSMDSDQTGTGRKHLSWPAGRLAGFFLLFAGLLLAISGKALSQEDESAPQAGLALVLTIDGAIGPAGADYIVTGIEEAKTRGAKAVIIQMDTPGGLDTSMRDIIRAILASPVPVLTYVSPSGARAASAGTYILYASHIAAMAPGTNLGAATPVSIGGGGLPLPGGGQPDKEPGKDPQDTPKEEDGAAAGDPMKAKMVNDAVAYIRSLAEMRGRNGEWAEKAVREAASLSADAAFSKNVIDIKARSLTDLLDQAHGRTVRLGEREAVLDTQNLTPEPLDPDWRHEFLATITSPNVALILMMIGIYGIIFEFMNPGAIYPGTIGAICLFLALYAFAALPINIVGIGLILLGIALIGAEAVSPSFGALGIGGTIAVVLGATILFDTDAPGFTVSWHVLAGIAVTTLGFTYLAAHLAVTSFRRKVVTGAEEMIGASATVTDWDGDSGHVHTHGERWRARGPATLKAGDPVTIEALDGLTLEVAPAPSENGSGQTR</sequence>
<name>A0A081BCP6_9HYPH</name>
<dbReference type="InterPro" id="IPR052165">
    <property type="entry name" value="Membrane_assoc_protease"/>
</dbReference>
<dbReference type="SUPFAM" id="SSF52096">
    <property type="entry name" value="ClpP/crotonase"/>
    <property type="match status" value="1"/>
</dbReference>
<keyword evidence="3 6" id="KW-1133">Transmembrane helix</keyword>
<evidence type="ECO:0000256" key="2">
    <source>
        <dbReference type="ARBA" id="ARBA00022692"/>
    </source>
</evidence>
<dbReference type="InterPro" id="IPR029045">
    <property type="entry name" value="ClpP/crotonase-like_dom_sf"/>
</dbReference>
<comment type="subcellular location">
    <subcellularLocation>
        <location evidence="1">Membrane</location>
        <topology evidence="1">Multi-pass membrane protein</topology>
    </subcellularLocation>
</comment>
<organism evidence="10 11">
    <name type="scientific">Tepidicaulis marinus</name>
    <dbReference type="NCBI Taxonomy" id="1333998"/>
    <lineage>
        <taxon>Bacteria</taxon>
        <taxon>Pseudomonadati</taxon>
        <taxon>Pseudomonadota</taxon>
        <taxon>Alphaproteobacteria</taxon>
        <taxon>Hyphomicrobiales</taxon>
        <taxon>Parvibaculaceae</taxon>
        <taxon>Tepidicaulis</taxon>
    </lineage>
</organism>
<proteinExistence type="predicted"/>
<evidence type="ECO:0000256" key="6">
    <source>
        <dbReference type="SAM" id="Phobius"/>
    </source>
</evidence>
<reference evidence="10 11" key="1">
    <citation type="submission" date="2014-07" db="EMBL/GenBank/DDBJ databases">
        <title>Tepidicaulis marinum gen. nov., sp. nov., a novel marine bacterium denitrifying nitrate to nitrous oxide strictly under microaerobic conditions.</title>
        <authorList>
            <person name="Takeuchi M."/>
            <person name="Yamagishi T."/>
            <person name="Kamagata Y."/>
            <person name="Oshima K."/>
            <person name="Hattori M."/>
            <person name="Katayama T."/>
            <person name="Hanada S."/>
            <person name="Tamaki H."/>
            <person name="Marumo K."/>
            <person name="Maeda H."/>
            <person name="Nedachi M."/>
            <person name="Iwasaki W."/>
            <person name="Suwa Y."/>
            <person name="Sakata S."/>
        </authorList>
    </citation>
    <scope>NUCLEOTIDE SEQUENCE [LARGE SCALE GENOMIC DNA]</scope>
    <source>
        <strain evidence="10 11">MA2</strain>
    </source>
</reference>
<dbReference type="PANTHER" id="PTHR33507">
    <property type="entry name" value="INNER MEMBRANE PROTEIN YBBJ"/>
    <property type="match status" value="1"/>
</dbReference>
<dbReference type="GO" id="GO:0016020">
    <property type="term" value="C:membrane"/>
    <property type="evidence" value="ECO:0007669"/>
    <property type="project" value="UniProtKB-SubCell"/>
</dbReference>
<dbReference type="Proteomes" id="UP000028702">
    <property type="component" value="Unassembled WGS sequence"/>
</dbReference>
<evidence type="ECO:0000259" key="9">
    <source>
        <dbReference type="Pfam" id="PF25145"/>
    </source>
</evidence>
<feature type="region of interest" description="Disordered" evidence="5">
    <location>
        <begin position="179"/>
        <end position="213"/>
    </location>
</feature>
<feature type="compositionally biased region" description="Basic and acidic residues" evidence="5">
    <location>
        <begin position="189"/>
        <end position="205"/>
    </location>
</feature>
<feature type="domain" description="NfeD-like C-terminal" evidence="7">
    <location>
        <begin position="446"/>
        <end position="501"/>
    </location>
</feature>
<keyword evidence="4 6" id="KW-0472">Membrane</keyword>
<evidence type="ECO:0000259" key="8">
    <source>
        <dbReference type="Pfam" id="PF24961"/>
    </source>
</evidence>
<comment type="caution">
    <text evidence="10">The sequence shown here is derived from an EMBL/GenBank/DDBJ whole genome shotgun (WGS) entry which is preliminary data.</text>
</comment>
<dbReference type="CDD" id="cd07020">
    <property type="entry name" value="Clp_protease_NfeD_1"/>
    <property type="match status" value="1"/>
</dbReference>
<dbReference type="Gene3D" id="3.90.226.10">
    <property type="entry name" value="2-enoyl-CoA Hydratase, Chain A, domain 1"/>
    <property type="match status" value="1"/>
</dbReference>
<evidence type="ECO:0000256" key="3">
    <source>
        <dbReference type="ARBA" id="ARBA00022989"/>
    </source>
</evidence>
<dbReference type="SUPFAM" id="SSF141322">
    <property type="entry name" value="NfeD domain-like"/>
    <property type="match status" value="1"/>
</dbReference>
<dbReference type="AlphaFoldDB" id="A0A081BCP6"/>
<feature type="domain" description="NfeD integral membrane" evidence="8">
    <location>
        <begin position="314"/>
        <end position="429"/>
    </location>
</feature>
<evidence type="ECO:0000313" key="10">
    <source>
        <dbReference type="EMBL" id="GAK45814.1"/>
    </source>
</evidence>
<dbReference type="InterPro" id="IPR002810">
    <property type="entry name" value="NfeD-like_C"/>
</dbReference>
<dbReference type="PANTHER" id="PTHR33507:SF4">
    <property type="entry name" value="NODULATION COMPETITIVENESS PROTEIN NFED"/>
    <property type="match status" value="1"/>
</dbReference>
<feature type="transmembrane region" description="Helical" evidence="6">
    <location>
        <begin position="306"/>
        <end position="329"/>
    </location>
</feature>
<keyword evidence="11" id="KW-1185">Reference proteome</keyword>
<evidence type="ECO:0000313" key="11">
    <source>
        <dbReference type="Proteomes" id="UP000028702"/>
    </source>
</evidence>
<dbReference type="Pfam" id="PF01957">
    <property type="entry name" value="NfeD"/>
    <property type="match status" value="1"/>
</dbReference>
<evidence type="ECO:0000256" key="1">
    <source>
        <dbReference type="ARBA" id="ARBA00004141"/>
    </source>
</evidence>
<keyword evidence="2 6" id="KW-0812">Transmembrane</keyword>
<dbReference type="STRING" id="1333998.M2A_2313"/>
<dbReference type="InterPro" id="IPR056739">
    <property type="entry name" value="NfeD_membrane"/>
</dbReference>
<protein>
    <submittedName>
        <fullName evidence="10">Nodulation competitiveness protein nfeD</fullName>
    </submittedName>
</protein>
<dbReference type="InterPro" id="IPR056738">
    <property type="entry name" value="NfeD1b_N"/>
</dbReference>
<dbReference type="FunFam" id="3.90.226.10:FF:000089">
    <property type="entry name" value="Membrane-bound serine protease"/>
    <property type="match status" value="1"/>
</dbReference>